<organism evidence="2 3">
    <name type="scientific">Zasmidium cellare</name>
    <name type="common">Wine cellar mold</name>
    <name type="synonym">Racodium cellare</name>
    <dbReference type="NCBI Taxonomy" id="395010"/>
    <lineage>
        <taxon>Eukaryota</taxon>
        <taxon>Fungi</taxon>
        <taxon>Dikarya</taxon>
        <taxon>Ascomycota</taxon>
        <taxon>Pezizomycotina</taxon>
        <taxon>Dothideomycetes</taxon>
        <taxon>Dothideomycetidae</taxon>
        <taxon>Mycosphaerellales</taxon>
        <taxon>Mycosphaerellaceae</taxon>
        <taxon>Zasmidium</taxon>
    </lineage>
</organism>
<dbReference type="EMBL" id="JAXOVC010000009">
    <property type="protein sequence ID" value="KAK4497347.1"/>
    <property type="molecule type" value="Genomic_DNA"/>
</dbReference>
<name>A0ABR0E7E5_ZASCE</name>
<dbReference type="PANTHER" id="PTHR43130:SF3">
    <property type="entry name" value="HTH-TYPE TRANSCRIPTIONAL REGULATOR RV1931C"/>
    <property type="match status" value="1"/>
</dbReference>
<evidence type="ECO:0000259" key="1">
    <source>
        <dbReference type="Pfam" id="PF01965"/>
    </source>
</evidence>
<dbReference type="Gene3D" id="3.40.50.880">
    <property type="match status" value="1"/>
</dbReference>
<dbReference type="Pfam" id="PF01965">
    <property type="entry name" value="DJ-1_PfpI"/>
    <property type="match status" value="1"/>
</dbReference>
<dbReference type="InterPro" id="IPR052158">
    <property type="entry name" value="INH-QAR"/>
</dbReference>
<feature type="domain" description="DJ-1/PfpI" evidence="1">
    <location>
        <begin position="7"/>
        <end position="153"/>
    </location>
</feature>
<sequence length="226" mass="24459">MSSQPFRILAPIFPNFNILDLTGPAEVFGNSRIDPSLRSLDIVASTEKTQSYEGITVARDVTYSELDLEKYDMLLLPGASPQFVLEAIEEDAGLMDVVRRFAGLKGGEGKWLFSVCTGALFLGAAGVLSGRTATTHWRALDLLREVCGKVGGKETEVVRKRFVDGGKTEGGMRVVNAGGVSCGIDASLWIVKETKGVEMAEGIAGVMDYKWAFEGVEVEVTERFLV</sequence>
<dbReference type="InterPro" id="IPR029062">
    <property type="entry name" value="Class_I_gatase-like"/>
</dbReference>
<evidence type="ECO:0000313" key="2">
    <source>
        <dbReference type="EMBL" id="KAK4497347.1"/>
    </source>
</evidence>
<gene>
    <name evidence="2" type="ORF">PRZ48_011798</name>
</gene>
<dbReference type="SUPFAM" id="SSF52317">
    <property type="entry name" value="Class I glutamine amidotransferase-like"/>
    <property type="match status" value="1"/>
</dbReference>
<comment type="caution">
    <text evidence="2">The sequence shown here is derived from an EMBL/GenBank/DDBJ whole genome shotgun (WGS) entry which is preliminary data.</text>
</comment>
<proteinExistence type="predicted"/>
<dbReference type="PANTHER" id="PTHR43130">
    <property type="entry name" value="ARAC-FAMILY TRANSCRIPTIONAL REGULATOR"/>
    <property type="match status" value="1"/>
</dbReference>
<dbReference type="Proteomes" id="UP001305779">
    <property type="component" value="Unassembled WGS sequence"/>
</dbReference>
<protein>
    <recommendedName>
        <fullName evidence="1">DJ-1/PfpI domain-containing protein</fullName>
    </recommendedName>
</protein>
<dbReference type="InterPro" id="IPR002818">
    <property type="entry name" value="DJ-1/PfpI"/>
</dbReference>
<reference evidence="2 3" key="1">
    <citation type="journal article" date="2023" name="G3 (Bethesda)">
        <title>A chromosome-level genome assembly of Zasmidium syzygii isolated from banana leaves.</title>
        <authorList>
            <person name="van Westerhoven A.C."/>
            <person name="Mehrabi R."/>
            <person name="Talebi R."/>
            <person name="Steentjes M.B.F."/>
            <person name="Corcolon B."/>
            <person name="Chong P.A."/>
            <person name="Kema G.H.J."/>
            <person name="Seidl M.F."/>
        </authorList>
    </citation>
    <scope>NUCLEOTIDE SEQUENCE [LARGE SCALE GENOMIC DNA]</scope>
    <source>
        <strain evidence="2 3">P124</strain>
    </source>
</reference>
<accession>A0ABR0E7E5</accession>
<keyword evidence="3" id="KW-1185">Reference proteome</keyword>
<evidence type="ECO:0000313" key="3">
    <source>
        <dbReference type="Proteomes" id="UP001305779"/>
    </source>
</evidence>